<protein>
    <submittedName>
        <fullName evidence="1">Uncharacterized protein</fullName>
    </submittedName>
</protein>
<evidence type="ECO:0000313" key="1">
    <source>
        <dbReference type="EMBL" id="MFC7323291.1"/>
    </source>
</evidence>
<gene>
    <name evidence="1" type="ORF">ACFQMF_01725</name>
</gene>
<evidence type="ECO:0000313" key="2">
    <source>
        <dbReference type="Proteomes" id="UP001596545"/>
    </source>
</evidence>
<organism evidence="1 2">
    <name type="scientific">Halorubrum rutilum</name>
    <dbReference type="NCBI Taxonomy" id="1364933"/>
    <lineage>
        <taxon>Archaea</taxon>
        <taxon>Methanobacteriati</taxon>
        <taxon>Methanobacteriota</taxon>
        <taxon>Stenosarchaea group</taxon>
        <taxon>Halobacteria</taxon>
        <taxon>Halobacteriales</taxon>
        <taxon>Haloferacaceae</taxon>
        <taxon>Halorubrum</taxon>
    </lineage>
</organism>
<dbReference type="Proteomes" id="UP001596545">
    <property type="component" value="Unassembled WGS sequence"/>
</dbReference>
<accession>A0ABD6AGX3</accession>
<keyword evidence="2" id="KW-1185">Reference proteome</keyword>
<dbReference type="RefSeq" id="WP_256407392.1">
    <property type="nucleotide sequence ID" value="NZ_JANHDN010000001.1"/>
</dbReference>
<comment type="caution">
    <text evidence="1">The sequence shown here is derived from an EMBL/GenBank/DDBJ whole genome shotgun (WGS) entry which is preliminary data.</text>
</comment>
<dbReference type="EMBL" id="JBHTBL010000001">
    <property type="protein sequence ID" value="MFC7323291.1"/>
    <property type="molecule type" value="Genomic_DNA"/>
</dbReference>
<dbReference type="AlphaFoldDB" id="A0ABD6AGX3"/>
<proteinExistence type="predicted"/>
<reference evidence="1 2" key="1">
    <citation type="journal article" date="2019" name="Int. J. Syst. Evol. Microbiol.">
        <title>The Global Catalogue of Microorganisms (GCM) 10K type strain sequencing project: providing services to taxonomists for standard genome sequencing and annotation.</title>
        <authorList>
            <consortium name="The Broad Institute Genomics Platform"/>
            <consortium name="The Broad Institute Genome Sequencing Center for Infectious Disease"/>
            <person name="Wu L."/>
            <person name="Ma J."/>
        </authorList>
    </citation>
    <scope>NUCLEOTIDE SEQUENCE [LARGE SCALE GENOMIC DNA]</scope>
    <source>
        <strain evidence="1 2">CGMCC 1.12554</strain>
    </source>
</reference>
<dbReference type="Gene3D" id="3.30.1460.10">
    <property type="match status" value="1"/>
</dbReference>
<sequence>MSDEVPVVDILAGLDGKVEKIGDEITHERTTEIDGEEKIVEYAARHGDWVYWLSAGSNGHHVTVTFAFSIVNNVATVFNEPDIKSILGLDEQKITEEHKKEAARELLSQMRPENQEKLSYHLIKLLSSPTSGFSIDTMNTGTPEAFQVTRKIFPNDSGFSQTEFNHSVQTVVSNGVNAVQLVQQAFDIEEFVESEMSPDEERDVPYVY</sequence>
<name>A0ABD6AGX3_9EURY</name>